<keyword evidence="3" id="KW-0378">Hydrolase</keyword>
<protein>
    <recommendedName>
        <fullName evidence="4">Ubiquitin-like protease family profile domain-containing protein</fullName>
    </recommendedName>
</protein>
<dbReference type="EMBL" id="NBNE01009525">
    <property type="protein sequence ID" value="OWY98328.1"/>
    <property type="molecule type" value="Genomic_DNA"/>
</dbReference>
<dbReference type="InterPro" id="IPR038765">
    <property type="entry name" value="Papain-like_cys_pep_sf"/>
</dbReference>
<evidence type="ECO:0000259" key="4">
    <source>
        <dbReference type="Pfam" id="PF02902"/>
    </source>
</evidence>
<organism evidence="5 6">
    <name type="scientific">Phytophthora megakarya</name>
    <dbReference type="NCBI Taxonomy" id="4795"/>
    <lineage>
        <taxon>Eukaryota</taxon>
        <taxon>Sar</taxon>
        <taxon>Stramenopiles</taxon>
        <taxon>Oomycota</taxon>
        <taxon>Peronosporomycetes</taxon>
        <taxon>Peronosporales</taxon>
        <taxon>Peronosporaceae</taxon>
        <taxon>Phytophthora</taxon>
    </lineage>
</organism>
<feature type="domain" description="Ubiquitin-like protease family profile" evidence="4">
    <location>
        <begin position="170"/>
        <end position="210"/>
    </location>
</feature>
<comment type="caution">
    <text evidence="5">The sequence shown here is derived from an EMBL/GenBank/DDBJ whole genome shotgun (WGS) entry which is preliminary data.</text>
</comment>
<name>A0A225UZS7_9STRA</name>
<dbReference type="GO" id="GO:0008234">
    <property type="term" value="F:cysteine-type peptidase activity"/>
    <property type="evidence" value="ECO:0007669"/>
    <property type="project" value="InterPro"/>
</dbReference>
<evidence type="ECO:0000313" key="6">
    <source>
        <dbReference type="Proteomes" id="UP000198211"/>
    </source>
</evidence>
<proteinExistence type="inferred from homology"/>
<evidence type="ECO:0000313" key="5">
    <source>
        <dbReference type="EMBL" id="OWY98328.1"/>
    </source>
</evidence>
<reference evidence="6" key="1">
    <citation type="submission" date="2017-03" db="EMBL/GenBank/DDBJ databases">
        <title>Phytopthora megakarya and P. palmivora, two closely related causual agents of cacao black pod achieved similar genome size and gene model numbers by different mechanisms.</title>
        <authorList>
            <person name="Ali S."/>
            <person name="Shao J."/>
            <person name="Larry D.J."/>
            <person name="Kronmiller B."/>
            <person name="Shen D."/>
            <person name="Strem M.D."/>
            <person name="Melnick R.L."/>
            <person name="Guiltinan M.J."/>
            <person name="Tyler B.M."/>
            <person name="Meinhardt L.W."/>
            <person name="Bailey B.A."/>
        </authorList>
    </citation>
    <scope>NUCLEOTIDE SEQUENCE [LARGE SCALE GENOMIC DNA]</scope>
    <source>
        <strain evidence="6">zdho120</strain>
    </source>
</reference>
<evidence type="ECO:0000256" key="2">
    <source>
        <dbReference type="ARBA" id="ARBA00022670"/>
    </source>
</evidence>
<gene>
    <name evidence="5" type="ORF">PHMEG_00030932</name>
</gene>
<dbReference type="Proteomes" id="UP000198211">
    <property type="component" value="Unassembled WGS sequence"/>
</dbReference>
<sequence length="213" mass="23976">MLPEGKALYSFMDEFENTSLSQIRLVEDNGHSQDGAGSESVEQVENVSQRETTKWINNRAVSAWKPDAAGWNDGILEKSALVELLKYVDELGDYYSATSLCDRTQLEGPCLDLAVRAMVLRTRDEDVVFTNPVDILRSPHFDLHSIKAQHVWKEMKDTATVINLTERNGINKATSFVAVINVDLNHWCAVVVDYKEYTVNIYDPQQAGGRHEA</sequence>
<dbReference type="OrthoDB" id="10269100at2759"/>
<dbReference type="InterPro" id="IPR003653">
    <property type="entry name" value="Peptidase_C48_C"/>
</dbReference>
<keyword evidence="6" id="KW-1185">Reference proteome</keyword>
<dbReference type="SUPFAM" id="SSF54001">
    <property type="entry name" value="Cysteine proteinases"/>
    <property type="match status" value="1"/>
</dbReference>
<comment type="similarity">
    <text evidence="1">Belongs to the peptidase C48 family.</text>
</comment>
<evidence type="ECO:0000256" key="1">
    <source>
        <dbReference type="ARBA" id="ARBA00005234"/>
    </source>
</evidence>
<dbReference type="GO" id="GO:0006508">
    <property type="term" value="P:proteolysis"/>
    <property type="evidence" value="ECO:0007669"/>
    <property type="project" value="UniProtKB-KW"/>
</dbReference>
<accession>A0A225UZS7</accession>
<dbReference type="AlphaFoldDB" id="A0A225UZS7"/>
<dbReference type="Pfam" id="PF02902">
    <property type="entry name" value="Peptidase_C48"/>
    <property type="match status" value="1"/>
</dbReference>
<evidence type="ECO:0000256" key="3">
    <source>
        <dbReference type="ARBA" id="ARBA00022801"/>
    </source>
</evidence>
<keyword evidence="2" id="KW-0645">Protease</keyword>